<evidence type="ECO:0000313" key="2">
    <source>
        <dbReference type="Proteomes" id="UP000504640"/>
    </source>
</evidence>
<evidence type="ECO:0000256" key="1">
    <source>
        <dbReference type="SAM" id="MobiDB-lite"/>
    </source>
</evidence>
<reference evidence="3" key="1">
    <citation type="submission" date="2025-08" db="UniProtKB">
        <authorList>
            <consortium name="RefSeq"/>
        </authorList>
    </citation>
    <scope>IDENTIFICATION</scope>
    <source>
        <tissue evidence="3">Blood</tissue>
    </source>
</reference>
<name>A0A6J3ERU7_SAPAP</name>
<keyword evidence="2" id="KW-1185">Reference proteome</keyword>
<feature type="compositionally biased region" description="Gly residues" evidence="1">
    <location>
        <begin position="1"/>
        <end position="18"/>
    </location>
</feature>
<organism evidence="2 3">
    <name type="scientific">Sapajus apella</name>
    <name type="common">Brown-capped capuchin</name>
    <name type="synonym">Cebus apella</name>
    <dbReference type="NCBI Taxonomy" id="9515"/>
    <lineage>
        <taxon>Eukaryota</taxon>
        <taxon>Metazoa</taxon>
        <taxon>Chordata</taxon>
        <taxon>Craniata</taxon>
        <taxon>Vertebrata</taxon>
        <taxon>Euteleostomi</taxon>
        <taxon>Mammalia</taxon>
        <taxon>Eutheria</taxon>
        <taxon>Euarchontoglires</taxon>
        <taxon>Primates</taxon>
        <taxon>Haplorrhini</taxon>
        <taxon>Platyrrhini</taxon>
        <taxon>Cebidae</taxon>
        <taxon>Cebinae</taxon>
        <taxon>Sapajus</taxon>
    </lineage>
</organism>
<evidence type="ECO:0000313" key="3">
    <source>
        <dbReference type="RefSeq" id="XP_032097467.1"/>
    </source>
</evidence>
<feature type="region of interest" description="Disordered" evidence="1">
    <location>
        <begin position="1"/>
        <end position="58"/>
    </location>
</feature>
<accession>A0A6J3ERU7</accession>
<sequence>MGVPGGMGGHAALGGAGRTGVRRGGRGPGALGPGSQSVQHRWCARADPSRGGELTQSPTLLSFRESPATWMGQLGPAAWTQTLRPQAAQVLVRPLVQEDAVGAGAAARGRMEESSTKGMLWEPAMYKPCVSCQD</sequence>
<dbReference type="RefSeq" id="XP_032097467.1">
    <property type="nucleotide sequence ID" value="XM_032241576.1"/>
</dbReference>
<dbReference type="AlphaFoldDB" id="A0A6J3ERU7"/>
<gene>
    <name evidence="3" type="primary">PRCD</name>
</gene>
<protein>
    <submittedName>
        <fullName evidence="3">Photoreceptor disk component PRCD isoform X1</fullName>
    </submittedName>
</protein>
<dbReference type="GeneID" id="116525614"/>
<dbReference type="Proteomes" id="UP000504640">
    <property type="component" value="Unplaced"/>
</dbReference>
<proteinExistence type="predicted"/>
<dbReference type="CTD" id="768206"/>